<evidence type="ECO:0000313" key="3">
    <source>
        <dbReference type="Proteomes" id="UP000284547"/>
    </source>
</evidence>
<dbReference type="Pfam" id="PF18855">
    <property type="entry name" value="baeRF_family11"/>
    <property type="match status" value="1"/>
</dbReference>
<dbReference type="RefSeq" id="WP_118151371.1">
    <property type="nucleotide sequence ID" value="NZ_QWEY01000004.1"/>
</dbReference>
<keyword evidence="3" id="KW-1185">Reference proteome</keyword>
<sequence length="373" mass="40024">MLYVDIPTKAQIDRLIAARGDALVSFFIPTTPETQHIGQARTTLGNLLKDAEAQLEAVGTAKRTIWPISEQVNDLLDDDDFWSKQANSLAIFVSPDRLRTFRLPNHLTEMVQVGDRYFIKPLLRSVSGQNHAFVLALAENEVRLIEVFADLPPQEVRVPDMPKDAASASGTSNVNSRSYSKRIGGAEGQNMLLRAYCRKIDDALRPVLAGRDQPLILAATDPLLSMFRSVTTHDTVADEAIKTSPVRMTPAELATEARPVLDALQAKAISVLHERFDSLTGEGRALTDVSDVAKAATFGAVETLLVDIDGVVPGSVDETTGAVSFAEESTAANLGIVDEIAGRVIASGGSVVAVRQGDIPGNGSLAAILRYAL</sequence>
<dbReference type="Gene3D" id="3.30.1330.30">
    <property type="match status" value="1"/>
</dbReference>
<evidence type="ECO:0000313" key="2">
    <source>
        <dbReference type="EMBL" id="RGP37393.1"/>
    </source>
</evidence>
<feature type="region of interest" description="Disordered" evidence="1">
    <location>
        <begin position="158"/>
        <end position="180"/>
    </location>
</feature>
<dbReference type="OrthoDB" id="242138at2"/>
<accession>A0A411Z2U8</accession>
<dbReference type="AlphaFoldDB" id="A0A411Z2U8"/>
<organism evidence="2 3">
    <name type="scientific">Pseudotabrizicola alkalilacus</name>
    <dbReference type="NCBI Taxonomy" id="2305252"/>
    <lineage>
        <taxon>Bacteria</taxon>
        <taxon>Pseudomonadati</taxon>
        <taxon>Pseudomonadota</taxon>
        <taxon>Alphaproteobacteria</taxon>
        <taxon>Rhodobacterales</taxon>
        <taxon>Paracoccaceae</taxon>
        <taxon>Pseudotabrizicola</taxon>
    </lineage>
</organism>
<protein>
    <submittedName>
        <fullName evidence="2">Uncharacterized protein</fullName>
    </submittedName>
</protein>
<dbReference type="InterPro" id="IPR029064">
    <property type="entry name" value="Ribosomal_eL30-like_sf"/>
</dbReference>
<dbReference type="InterPro" id="IPR041638">
    <property type="entry name" value="BaeRF_family11"/>
</dbReference>
<gene>
    <name evidence="2" type="ORF">D1012_09210</name>
</gene>
<proteinExistence type="predicted"/>
<dbReference type="EMBL" id="QWEY01000004">
    <property type="protein sequence ID" value="RGP37393.1"/>
    <property type="molecule type" value="Genomic_DNA"/>
</dbReference>
<name>A0A411Z2U8_9RHOB</name>
<reference evidence="2 3" key="1">
    <citation type="submission" date="2018-08" db="EMBL/GenBank/DDBJ databases">
        <title>Flavobacterium tibetense sp. nov., isolated from a wetland YonghuCo on Tibetan Plateau.</title>
        <authorList>
            <person name="Phurbu D."/>
            <person name="Lu H."/>
            <person name="Xing P."/>
        </authorList>
    </citation>
    <scope>NUCLEOTIDE SEQUENCE [LARGE SCALE GENOMIC DNA]</scope>
    <source>
        <strain evidence="2 3">DJC</strain>
    </source>
</reference>
<dbReference type="Proteomes" id="UP000284547">
    <property type="component" value="Unassembled WGS sequence"/>
</dbReference>
<comment type="caution">
    <text evidence="2">The sequence shown here is derived from an EMBL/GenBank/DDBJ whole genome shotgun (WGS) entry which is preliminary data.</text>
</comment>
<feature type="compositionally biased region" description="Polar residues" evidence="1">
    <location>
        <begin position="168"/>
        <end position="178"/>
    </location>
</feature>
<evidence type="ECO:0000256" key="1">
    <source>
        <dbReference type="SAM" id="MobiDB-lite"/>
    </source>
</evidence>